<dbReference type="Proteomes" id="UP000290289">
    <property type="component" value="Chromosome 4"/>
</dbReference>
<accession>A0A498K4L4</accession>
<feature type="domain" description="Retrotransposon gag" evidence="1">
    <location>
        <begin position="13"/>
        <end position="81"/>
    </location>
</feature>
<dbReference type="EMBL" id="RDQH01000330">
    <property type="protein sequence ID" value="RXI01214.1"/>
    <property type="molecule type" value="Genomic_DNA"/>
</dbReference>
<dbReference type="InterPro" id="IPR005162">
    <property type="entry name" value="Retrotrans_gag_dom"/>
</dbReference>
<proteinExistence type="predicted"/>
<name>A0A498K4L4_MALDO</name>
<organism evidence="2 3">
    <name type="scientific">Malus domestica</name>
    <name type="common">Apple</name>
    <name type="synonym">Pyrus malus</name>
    <dbReference type="NCBI Taxonomy" id="3750"/>
    <lineage>
        <taxon>Eukaryota</taxon>
        <taxon>Viridiplantae</taxon>
        <taxon>Streptophyta</taxon>
        <taxon>Embryophyta</taxon>
        <taxon>Tracheophyta</taxon>
        <taxon>Spermatophyta</taxon>
        <taxon>Magnoliopsida</taxon>
        <taxon>eudicotyledons</taxon>
        <taxon>Gunneridae</taxon>
        <taxon>Pentapetalae</taxon>
        <taxon>rosids</taxon>
        <taxon>fabids</taxon>
        <taxon>Rosales</taxon>
        <taxon>Rosaceae</taxon>
        <taxon>Amygdaloideae</taxon>
        <taxon>Maleae</taxon>
        <taxon>Malus</taxon>
    </lineage>
</organism>
<comment type="caution">
    <text evidence="2">The sequence shown here is derived from an EMBL/GenBank/DDBJ whole genome shotgun (WGS) entry which is preliminary data.</text>
</comment>
<dbReference type="AlphaFoldDB" id="A0A498K4L4"/>
<evidence type="ECO:0000313" key="3">
    <source>
        <dbReference type="Proteomes" id="UP000290289"/>
    </source>
</evidence>
<protein>
    <recommendedName>
        <fullName evidence="1">Retrotransposon gag domain-containing protein</fullName>
    </recommendedName>
</protein>
<dbReference type="Pfam" id="PF03732">
    <property type="entry name" value="Retrotrans_gag"/>
    <property type="match status" value="1"/>
</dbReference>
<reference evidence="2 3" key="1">
    <citation type="submission" date="2018-10" db="EMBL/GenBank/DDBJ databases">
        <title>A high-quality apple genome assembly.</title>
        <authorList>
            <person name="Hu J."/>
        </authorList>
    </citation>
    <scope>NUCLEOTIDE SEQUENCE [LARGE SCALE GENOMIC DNA]</scope>
    <source>
        <strain evidence="3">cv. HFTH1</strain>
        <tissue evidence="2">Young leaf</tissue>
    </source>
</reference>
<evidence type="ECO:0000259" key="1">
    <source>
        <dbReference type="Pfam" id="PF03732"/>
    </source>
</evidence>
<keyword evidence="3" id="KW-1185">Reference proteome</keyword>
<sequence length="104" mass="12166">MTLYSNNDALMCKVFPSILEGLAMRWYSKIPIRLIKNFEALAKVFTANFSAYRDVWKLHKAQESVRKYLKLFEVGLAEVDRPNERLGFIAFNKYFMFTSISAKN</sequence>
<gene>
    <name evidence="2" type="ORF">DVH24_001448</name>
</gene>
<evidence type="ECO:0000313" key="2">
    <source>
        <dbReference type="EMBL" id="RXI01214.1"/>
    </source>
</evidence>